<keyword evidence="2" id="KW-0597">Phosphoprotein</keyword>
<gene>
    <name evidence="5" type="ORF">BJ980_003200</name>
</gene>
<feature type="domain" description="HTH luxR-type" evidence="3">
    <location>
        <begin position="146"/>
        <end position="211"/>
    </location>
</feature>
<dbReference type="Pfam" id="PF00196">
    <property type="entry name" value="GerE"/>
    <property type="match status" value="1"/>
</dbReference>
<dbReference type="GO" id="GO:0006355">
    <property type="term" value="P:regulation of DNA-templated transcription"/>
    <property type="evidence" value="ECO:0007669"/>
    <property type="project" value="InterPro"/>
</dbReference>
<dbReference type="Gene3D" id="1.10.10.10">
    <property type="entry name" value="Winged helix-like DNA-binding domain superfamily/Winged helix DNA-binding domain"/>
    <property type="match status" value="1"/>
</dbReference>
<dbReference type="Proteomes" id="UP000540656">
    <property type="component" value="Unassembled WGS sequence"/>
</dbReference>
<dbReference type="PRINTS" id="PR00038">
    <property type="entry name" value="HTHLUXR"/>
</dbReference>
<sequence>MIVEDHTLFSESLKISLQIEGHHVCSANVDQAGRNVRTLLPVVMRHEPRVVLLDLDLGVHGNGMHLIQPLAQAGVSVVVITGSVKRSRWGEAIALGARVVMSKNSSLNEIAATIRRINEGMPVLSRESRAELLAEWRQEQHAVKEAQRRLELLTRREAEVLWQFMAGRQVREIAAISVVSESTVRTQVKSLLAKLGVSSQLAAVGMAQAAHWHPPGG</sequence>
<evidence type="ECO:0000313" key="5">
    <source>
        <dbReference type="EMBL" id="NYG60277.1"/>
    </source>
</evidence>
<dbReference type="InterPro" id="IPR000792">
    <property type="entry name" value="Tscrpt_reg_LuxR_C"/>
</dbReference>
<feature type="modified residue" description="4-aspartylphosphate" evidence="2">
    <location>
        <position position="54"/>
    </location>
</feature>
<reference evidence="5 6" key="1">
    <citation type="submission" date="2020-07" db="EMBL/GenBank/DDBJ databases">
        <title>Sequencing the genomes of 1000 actinobacteria strains.</title>
        <authorList>
            <person name="Klenk H.-P."/>
        </authorList>
    </citation>
    <scope>NUCLEOTIDE SEQUENCE [LARGE SCALE GENOMIC DNA]</scope>
    <source>
        <strain evidence="5 6">DSM 23819</strain>
    </source>
</reference>
<dbReference type="RefSeq" id="WP_343047840.1">
    <property type="nucleotide sequence ID" value="NZ_JACCAA010000001.1"/>
</dbReference>
<organism evidence="5 6">
    <name type="scientific">Nocardioides daedukensis</name>
    <dbReference type="NCBI Taxonomy" id="634462"/>
    <lineage>
        <taxon>Bacteria</taxon>
        <taxon>Bacillati</taxon>
        <taxon>Actinomycetota</taxon>
        <taxon>Actinomycetes</taxon>
        <taxon>Propionibacteriales</taxon>
        <taxon>Nocardioidaceae</taxon>
        <taxon>Nocardioides</taxon>
    </lineage>
</organism>
<evidence type="ECO:0000313" key="6">
    <source>
        <dbReference type="Proteomes" id="UP000540656"/>
    </source>
</evidence>
<dbReference type="PROSITE" id="PS50110">
    <property type="entry name" value="RESPONSE_REGULATORY"/>
    <property type="match status" value="1"/>
</dbReference>
<keyword evidence="6" id="KW-1185">Reference proteome</keyword>
<evidence type="ECO:0000259" key="4">
    <source>
        <dbReference type="PROSITE" id="PS50110"/>
    </source>
</evidence>
<dbReference type="PROSITE" id="PS50043">
    <property type="entry name" value="HTH_LUXR_2"/>
    <property type="match status" value="1"/>
</dbReference>
<dbReference type="PANTHER" id="PTHR43214:SF44">
    <property type="entry name" value="TWO-COMPONENT RESPONSE REGULATOR"/>
    <property type="match status" value="1"/>
</dbReference>
<dbReference type="AlphaFoldDB" id="A0A7Y9S0W4"/>
<evidence type="ECO:0000259" key="3">
    <source>
        <dbReference type="PROSITE" id="PS50043"/>
    </source>
</evidence>
<dbReference type="SUPFAM" id="SSF52172">
    <property type="entry name" value="CheY-like"/>
    <property type="match status" value="1"/>
</dbReference>
<evidence type="ECO:0000256" key="2">
    <source>
        <dbReference type="PROSITE-ProRule" id="PRU00169"/>
    </source>
</evidence>
<evidence type="ECO:0000256" key="1">
    <source>
        <dbReference type="ARBA" id="ARBA00023125"/>
    </source>
</evidence>
<dbReference type="InterPro" id="IPR016032">
    <property type="entry name" value="Sig_transdc_resp-reg_C-effctor"/>
</dbReference>
<protein>
    <submittedName>
        <fullName evidence="5">DNA-binding NarL/FixJ family response regulator</fullName>
    </submittedName>
</protein>
<dbReference type="SMART" id="SM00448">
    <property type="entry name" value="REC"/>
    <property type="match status" value="1"/>
</dbReference>
<comment type="caution">
    <text evidence="5">The sequence shown here is derived from an EMBL/GenBank/DDBJ whole genome shotgun (WGS) entry which is preliminary data.</text>
</comment>
<dbReference type="SMART" id="SM00421">
    <property type="entry name" value="HTH_LUXR"/>
    <property type="match status" value="1"/>
</dbReference>
<accession>A0A7Y9S0W4</accession>
<proteinExistence type="predicted"/>
<feature type="domain" description="Response regulatory" evidence="4">
    <location>
        <begin position="1"/>
        <end position="118"/>
    </location>
</feature>
<name>A0A7Y9S0W4_9ACTN</name>
<dbReference type="GO" id="GO:0003677">
    <property type="term" value="F:DNA binding"/>
    <property type="evidence" value="ECO:0007669"/>
    <property type="project" value="UniProtKB-KW"/>
</dbReference>
<dbReference type="Pfam" id="PF00072">
    <property type="entry name" value="Response_reg"/>
    <property type="match status" value="1"/>
</dbReference>
<dbReference type="Gene3D" id="3.40.50.2300">
    <property type="match status" value="1"/>
</dbReference>
<dbReference type="EMBL" id="JACCAA010000001">
    <property type="protein sequence ID" value="NYG60277.1"/>
    <property type="molecule type" value="Genomic_DNA"/>
</dbReference>
<dbReference type="CDD" id="cd06170">
    <property type="entry name" value="LuxR_C_like"/>
    <property type="match status" value="1"/>
</dbReference>
<dbReference type="PANTHER" id="PTHR43214">
    <property type="entry name" value="TWO-COMPONENT RESPONSE REGULATOR"/>
    <property type="match status" value="1"/>
</dbReference>
<dbReference type="InterPro" id="IPR039420">
    <property type="entry name" value="WalR-like"/>
</dbReference>
<dbReference type="GO" id="GO:0000160">
    <property type="term" value="P:phosphorelay signal transduction system"/>
    <property type="evidence" value="ECO:0007669"/>
    <property type="project" value="InterPro"/>
</dbReference>
<dbReference type="InterPro" id="IPR036388">
    <property type="entry name" value="WH-like_DNA-bd_sf"/>
</dbReference>
<dbReference type="InterPro" id="IPR011006">
    <property type="entry name" value="CheY-like_superfamily"/>
</dbReference>
<keyword evidence="1 5" id="KW-0238">DNA-binding</keyword>
<dbReference type="SUPFAM" id="SSF46894">
    <property type="entry name" value="C-terminal effector domain of the bipartite response regulators"/>
    <property type="match status" value="1"/>
</dbReference>
<dbReference type="InterPro" id="IPR001789">
    <property type="entry name" value="Sig_transdc_resp-reg_receiver"/>
</dbReference>